<feature type="transmembrane region" description="Helical" evidence="2">
    <location>
        <begin position="399"/>
        <end position="419"/>
    </location>
</feature>
<evidence type="ECO:0000313" key="3">
    <source>
        <dbReference type="EMBL" id="GGO95403.1"/>
    </source>
</evidence>
<feature type="compositionally biased region" description="Basic and acidic residues" evidence="1">
    <location>
        <begin position="76"/>
        <end position="99"/>
    </location>
</feature>
<organism evidence="3 4">
    <name type="scientific">Actinomyces gaoshouyii</name>
    <dbReference type="NCBI Taxonomy" id="1960083"/>
    <lineage>
        <taxon>Bacteria</taxon>
        <taxon>Bacillati</taxon>
        <taxon>Actinomycetota</taxon>
        <taxon>Actinomycetes</taxon>
        <taxon>Actinomycetales</taxon>
        <taxon>Actinomycetaceae</taxon>
        <taxon>Actinomyces</taxon>
    </lineage>
</organism>
<gene>
    <name evidence="3" type="ORF">GCM10011612_03160</name>
</gene>
<feature type="compositionally biased region" description="Basic and acidic residues" evidence="1">
    <location>
        <begin position="148"/>
        <end position="159"/>
    </location>
</feature>
<feature type="compositionally biased region" description="Low complexity" evidence="1">
    <location>
        <begin position="279"/>
        <end position="303"/>
    </location>
</feature>
<comment type="caution">
    <text evidence="3">The sequence shown here is derived from an EMBL/GenBank/DDBJ whole genome shotgun (WGS) entry which is preliminary data.</text>
</comment>
<feature type="compositionally biased region" description="Low complexity" evidence="1">
    <location>
        <begin position="198"/>
        <end position="230"/>
    </location>
</feature>
<evidence type="ECO:0000256" key="1">
    <source>
        <dbReference type="SAM" id="MobiDB-lite"/>
    </source>
</evidence>
<dbReference type="EMBL" id="BMNJ01000001">
    <property type="protein sequence ID" value="GGO95403.1"/>
    <property type="molecule type" value="Genomic_DNA"/>
</dbReference>
<keyword evidence="2" id="KW-0472">Membrane</keyword>
<feature type="transmembrane region" description="Helical" evidence="2">
    <location>
        <begin position="478"/>
        <end position="496"/>
    </location>
</feature>
<keyword evidence="4" id="KW-1185">Reference proteome</keyword>
<reference evidence="3" key="2">
    <citation type="submission" date="2020-09" db="EMBL/GenBank/DDBJ databases">
        <authorList>
            <person name="Sun Q."/>
            <person name="Zhou Y."/>
        </authorList>
    </citation>
    <scope>NUCLEOTIDE SEQUENCE</scope>
    <source>
        <strain evidence="3">CGMCC 4.7372</strain>
    </source>
</reference>
<reference evidence="3" key="1">
    <citation type="journal article" date="2014" name="Int. J. Syst. Evol. Microbiol.">
        <title>Complete genome sequence of Corynebacterium casei LMG S-19264T (=DSM 44701T), isolated from a smear-ripened cheese.</title>
        <authorList>
            <consortium name="US DOE Joint Genome Institute (JGI-PGF)"/>
            <person name="Walter F."/>
            <person name="Albersmeier A."/>
            <person name="Kalinowski J."/>
            <person name="Ruckert C."/>
        </authorList>
    </citation>
    <scope>NUCLEOTIDE SEQUENCE</scope>
    <source>
        <strain evidence="3">CGMCC 4.7372</strain>
    </source>
</reference>
<name>A0A8H9LKQ3_9ACTO</name>
<accession>A0A8H9LKQ3</accession>
<dbReference type="RefSeq" id="WP_080462214.1">
    <property type="nucleotide sequence ID" value="NZ_BMNJ01000001.1"/>
</dbReference>
<feature type="transmembrane region" description="Helical" evidence="2">
    <location>
        <begin position="359"/>
        <end position="379"/>
    </location>
</feature>
<evidence type="ECO:0000313" key="4">
    <source>
        <dbReference type="Proteomes" id="UP000614239"/>
    </source>
</evidence>
<feature type="compositionally biased region" description="Low complexity" evidence="1">
    <location>
        <begin position="122"/>
        <end position="132"/>
    </location>
</feature>
<keyword evidence="2" id="KW-1133">Transmembrane helix</keyword>
<feature type="compositionally biased region" description="Polar residues" evidence="1">
    <location>
        <begin position="181"/>
        <end position="191"/>
    </location>
</feature>
<dbReference type="AlphaFoldDB" id="A0A8H9LKQ3"/>
<evidence type="ECO:0000256" key="2">
    <source>
        <dbReference type="SAM" id="Phobius"/>
    </source>
</evidence>
<feature type="region of interest" description="Disordered" evidence="1">
    <location>
        <begin position="1"/>
        <end position="341"/>
    </location>
</feature>
<dbReference type="Proteomes" id="UP000614239">
    <property type="component" value="Unassembled WGS sequence"/>
</dbReference>
<feature type="compositionally biased region" description="Pro residues" evidence="1">
    <location>
        <begin position="267"/>
        <end position="278"/>
    </location>
</feature>
<sequence length="518" mass="52322">MTTNRPDQPDELGSASTPEQAIESLDSAGEPVPSLEAPAPIVGDDGESITTGSSALPDGLPGSIPPGTGVVLAARRGQEARDAEGASRDGGIQDDRGDGGSDGGAEPTAAVAPPDEPVMTGPEATAVAQTVAAPPPLPGAPIRRRSRPRDPDEERESTAVRRRSLFSPMVPVGDAAEDGSQALNDGGTATPSDDAGISGAAVSPTSAGSASSPSSTTSATSALTGGSAPTPGDGTPSLRVEAASAPDGPESSGPHWTSKSSWTPDPSSSPLPPAPPLPSSTVAPVASSEEAAPEWSSVIAPGASDDEADSASASPAAPPTRRRRRAEARKPAPVDEETGVDDDVLLDGSTVVGKPASRFGAHWAGLLIAVVLLPLSWFFGHTARHSFGTTAARNPEGAMSVNGVIVIALSALCLGIGLWMARRSSLGTILMGALTALAGIPGLISPAATHRVLEQALGAAADRTSLGKDLLEFLWLDLSRGTFLLVGIVVLMVGIVSHSARRAGRREQEVIDRVRKVS</sequence>
<feature type="transmembrane region" description="Helical" evidence="2">
    <location>
        <begin position="426"/>
        <end position="444"/>
    </location>
</feature>
<dbReference type="OrthoDB" id="3256579at2"/>
<feature type="compositionally biased region" description="Low complexity" evidence="1">
    <location>
        <begin position="256"/>
        <end position="266"/>
    </location>
</feature>
<protein>
    <submittedName>
        <fullName evidence="3">Uncharacterized protein</fullName>
    </submittedName>
</protein>
<proteinExistence type="predicted"/>
<keyword evidence="2" id="KW-0812">Transmembrane</keyword>